<dbReference type="PANTHER" id="PTHR47805:SF1">
    <property type="entry name" value="SAGA-ASSOCIATED FACTOR 73"/>
    <property type="match status" value="1"/>
</dbReference>
<dbReference type="GO" id="GO:0045899">
    <property type="term" value="P:positive regulation of RNA polymerase II transcription preinitiation complex assembly"/>
    <property type="evidence" value="ECO:0007669"/>
    <property type="project" value="EnsemblFungi"/>
</dbReference>
<feature type="region of interest" description="Disordered" evidence="1">
    <location>
        <begin position="545"/>
        <end position="583"/>
    </location>
</feature>
<dbReference type="InterPro" id="IPR041251">
    <property type="entry name" value="Znf_C2H2_13"/>
</dbReference>
<accession>J7RMR6</accession>
<dbReference type="GO" id="GO:0004402">
    <property type="term" value="F:histone acetyltransferase activity"/>
    <property type="evidence" value="ECO:0007669"/>
    <property type="project" value="EnsemblFungi"/>
</dbReference>
<feature type="compositionally biased region" description="Polar residues" evidence="1">
    <location>
        <begin position="624"/>
        <end position="639"/>
    </location>
</feature>
<dbReference type="AlphaFoldDB" id="J7RMR6"/>
<reference evidence="4" key="2">
    <citation type="submission" date="2012-08" db="EMBL/GenBank/DDBJ databases">
        <title>Genome sequence of Kazachstania naganishii.</title>
        <authorList>
            <person name="Gordon J.L."/>
            <person name="Armisen D."/>
            <person name="Proux-Wera E."/>
            <person name="OhEigeartaigh S.S."/>
            <person name="Byrne K.P."/>
            <person name="Wolfe K.H."/>
        </authorList>
    </citation>
    <scope>NUCLEOTIDE SEQUENCE [LARGE SCALE GENOMIC DNA]</scope>
    <source>
        <strain evidence="4">ATCC MYA-139 / BCRC 22969 / CBS 8797 / CCRC 22969 / KCTC 17520 / NBRC 10181 / NCYC 3082</strain>
    </source>
</reference>
<feature type="compositionally biased region" description="Polar residues" evidence="1">
    <location>
        <begin position="392"/>
        <end position="409"/>
    </location>
</feature>
<dbReference type="eggNOG" id="KOG4140">
    <property type="taxonomic scope" value="Eukaryota"/>
</dbReference>
<dbReference type="PANTHER" id="PTHR47805">
    <property type="entry name" value="SAGA-ASSOCIATED FACTOR 73"/>
    <property type="match status" value="1"/>
</dbReference>
<name>J7RMR6_HUIN7</name>
<dbReference type="HOGENOM" id="CLU_032226_0_0_1"/>
<dbReference type="GO" id="GO:0005198">
    <property type="term" value="F:structural molecule activity"/>
    <property type="evidence" value="ECO:0007669"/>
    <property type="project" value="EnsemblFungi"/>
</dbReference>
<feature type="compositionally biased region" description="Gly residues" evidence="1">
    <location>
        <begin position="372"/>
        <end position="387"/>
    </location>
</feature>
<keyword evidence="4" id="KW-1185">Reference proteome</keyword>
<dbReference type="RefSeq" id="XP_022465109.1">
    <property type="nucleotide sequence ID" value="XM_022608633.1"/>
</dbReference>
<dbReference type="Pfam" id="PF08313">
    <property type="entry name" value="SCA7"/>
    <property type="match status" value="1"/>
</dbReference>
<dbReference type="InterPro" id="IPR013243">
    <property type="entry name" value="SCA7_dom"/>
</dbReference>
<dbReference type="GeneID" id="34526578"/>
<dbReference type="OMA" id="YHLANAT"/>
<feature type="compositionally biased region" description="Acidic residues" evidence="1">
    <location>
        <begin position="195"/>
        <end position="219"/>
    </location>
</feature>
<dbReference type="GO" id="GO:0006406">
    <property type="term" value="P:mRNA export from nucleus"/>
    <property type="evidence" value="ECO:0007669"/>
    <property type="project" value="EnsemblFungi"/>
</dbReference>
<feature type="compositionally biased region" description="Basic residues" evidence="1">
    <location>
        <begin position="241"/>
        <end position="252"/>
    </location>
</feature>
<dbReference type="PROSITE" id="PS51505">
    <property type="entry name" value="SCA7"/>
    <property type="match status" value="1"/>
</dbReference>
<feature type="region of interest" description="Disordered" evidence="1">
    <location>
        <begin position="341"/>
        <end position="416"/>
    </location>
</feature>
<dbReference type="Pfam" id="PF18508">
    <property type="entry name" value="zf_C2H2_13"/>
    <property type="match status" value="1"/>
</dbReference>
<dbReference type="GO" id="GO:1904802">
    <property type="term" value="P:RITS complex assembly"/>
    <property type="evidence" value="ECO:0007669"/>
    <property type="project" value="TreeGrafter"/>
</dbReference>
<dbReference type="STRING" id="1071383.J7RMR6"/>
<evidence type="ECO:0000313" key="4">
    <source>
        <dbReference type="Proteomes" id="UP000006310"/>
    </source>
</evidence>
<dbReference type="Gene3D" id="3.30.160.60">
    <property type="entry name" value="Classic Zinc Finger"/>
    <property type="match status" value="1"/>
</dbReference>
<dbReference type="GO" id="GO:0071819">
    <property type="term" value="C:DUBm complex"/>
    <property type="evidence" value="ECO:0007669"/>
    <property type="project" value="EnsemblFungi"/>
</dbReference>
<feature type="region of interest" description="Disordered" evidence="1">
    <location>
        <begin position="624"/>
        <end position="707"/>
    </location>
</feature>
<organism evidence="3 4">
    <name type="scientific">Huiozyma naganishii (strain ATCC MYA-139 / BCRC 22969 / CBS 8797 / KCTC 17520 / NBRC 10181 / NCYC 3082 / Yp74L-3)</name>
    <name type="common">Yeast</name>
    <name type="synonym">Kazachstania naganishii</name>
    <dbReference type="NCBI Taxonomy" id="1071383"/>
    <lineage>
        <taxon>Eukaryota</taxon>
        <taxon>Fungi</taxon>
        <taxon>Dikarya</taxon>
        <taxon>Ascomycota</taxon>
        <taxon>Saccharomycotina</taxon>
        <taxon>Saccharomycetes</taxon>
        <taxon>Saccharomycetales</taxon>
        <taxon>Saccharomycetaceae</taxon>
        <taxon>Huiozyma</taxon>
    </lineage>
</organism>
<dbReference type="GO" id="GO:0008047">
    <property type="term" value="F:enzyme activator activity"/>
    <property type="evidence" value="ECO:0007669"/>
    <property type="project" value="EnsemblFungi"/>
</dbReference>
<evidence type="ECO:0000313" key="3">
    <source>
        <dbReference type="EMBL" id="CCK70863.1"/>
    </source>
</evidence>
<dbReference type="InterPro" id="IPR037804">
    <property type="entry name" value="SGF73"/>
</dbReference>
<dbReference type="Gene3D" id="6.10.140.670">
    <property type="match status" value="1"/>
</dbReference>
<dbReference type="GO" id="GO:0031048">
    <property type="term" value="P:regulatory ncRNA-mediated heterochromatin formation"/>
    <property type="evidence" value="ECO:0007669"/>
    <property type="project" value="TreeGrafter"/>
</dbReference>
<evidence type="ECO:0000259" key="2">
    <source>
        <dbReference type="PROSITE" id="PS51505"/>
    </source>
</evidence>
<dbReference type="GO" id="GO:0000124">
    <property type="term" value="C:SAGA complex"/>
    <property type="evidence" value="ECO:0007669"/>
    <property type="project" value="EnsemblFungi"/>
</dbReference>
<dbReference type="GO" id="GO:0005829">
    <property type="term" value="C:cytosol"/>
    <property type="evidence" value="ECO:0007669"/>
    <property type="project" value="EnsemblFungi"/>
</dbReference>
<dbReference type="EMBL" id="HE978319">
    <property type="protein sequence ID" value="CCK70863.1"/>
    <property type="molecule type" value="Genomic_DNA"/>
</dbReference>
<dbReference type="KEGG" id="kng:KNAG_0F01950"/>
<feature type="region of interest" description="Disordered" evidence="1">
    <location>
        <begin position="102"/>
        <end position="258"/>
    </location>
</feature>
<dbReference type="OrthoDB" id="21678at2759"/>
<dbReference type="GO" id="GO:0046822">
    <property type="term" value="P:regulation of nucleocytoplasmic transport"/>
    <property type="evidence" value="ECO:0007669"/>
    <property type="project" value="EnsemblFungi"/>
</dbReference>
<feature type="domain" description="SCA7" evidence="2">
    <location>
        <begin position="254"/>
        <end position="320"/>
    </location>
</feature>
<protein>
    <recommendedName>
        <fullName evidence="2">SCA7 domain-containing protein</fullName>
    </recommendedName>
</protein>
<feature type="compositionally biased region" description="Low complexity" evidence="1">
    <location>
        <begin position="646"/>
        <end position="655"/>
    </location>
</feature>
<proteinExistence type="predicted"/>
<gene>
    <name evidence="3" type="primary">KNAG0F01950</name>
    <name evidence="3" type="ordered locus">KNAG_0F01950</name>
</gene>
<reference evidence="3 4" key="1">
    <citation type="journal article" date="2011" name="Proc. Natl. Acad. Sci. U.S.A.">
        <title>Evolutionary erosion of yeast sex chromosomes by mating-type switching accidents.</title>
        <authorList>
            <person name="Gordon J.L."/>
            <person name="Armisen D."/>
            <person name="Proux-Wera E."/>
            <person name="Oheigeartaigh S.S."/>
            <person name="Byrne K.P."/>
            <person name="Wolfe K.H."/>
        </authorList>
    </citation>
    <scope>NUCLEOTIDE SEQUENCE [LARGE SCALE GENOMIC DNA]</scope>
    <source>
        <strain evidence="4">ATCC MYA-139 / BCRC 22969 / CBS 8797 / CCRC 22969 / KCTC 17520 / NBRC 10181 / NCYC 3082</strain>
    </source>
</reference>
<feature type="compositionally biased region" description="Basic and acidic residues" evidence="1">
    <location>
        <begin position="150"/>
        <end position="162"/>
    </location>
</feature>
<dbReference type="Proteomes" id="UP000006310">
    <property type="component" value="Chromosome 6"/>
</dbReference>
<dbReference type="GO" id="GO:1905634">
    <property type="term" value="P:regulation of protein localization to chromatin"/>
    <property type="evidence" value="ECO:0007669"/>
    <property type="project" value="EnsemblFungi"/>
</dbReference>
<dbReference type="GO" id="GO:0046695">
    <property type="term" value="C:SLIK (SAGA-like) complex"/>
    <property type="evidence" value="ECO:0007669"/>
    <property type="project" value="EnsemblFungi"/>
</dbReference>
<evidence type="ECO:0000256" key="1">
    <source>
        <dbReference type="SAM" id="MobiDB-lite"/>
    </source>
</evidence>
<feature type="compositionally biased region" description="Gly residues" evidence="1">
    <location>
        <begin position="105"/>
        <end position="114"/>
    </location>
</feature>
<sequence length="707" mass="75109">MADGAITGVKVSGVVGDVGSWRDCALTERGPRYTRVDEELVHKYFNENAVVHVAGVAEDSYFVDTDFNFRVCRGCGRPIALRALEAHLASGCAATATTHATATGGNAGSTGSGGSTAVASTHSNVDSDDDGARDGMNGGGSGNRSNGNHSDNDRSENDRSGDESGSDSSSGSDGEENTQGKRRTGDKKRPPSALDGEDEDDDDDDDDDDEDDDEDDEDGSVGGTPGYKRSKTGTPSGARGKVGKRRDKRVKQRNPTDIRSINFDKQCGVELPEGGYCARSLTCKSHSMGAKRAVQGRTKPFDELLADYHRIHQTKIGAAAEKRAKQQELQKLQRQILNEQKEQKKLQQKQHRTQPAKPRQTKATGRSRTAAGAGGGGGGGSMGGANGRSGTPGVSGSSRGATLTRNGGMSSDGHAIAGYANLSPEEETTQVLNGVSRSFPLPLESTVLSSTKYRTKNFRMREMFASSFSVRPGFSSPGYGAIHSRVGCLDLDRSTDYKFRIRTPQPINRIAANKNLAPQQIQKLQQQRMLHTQLQQQQQLLQQQQARARQQDKLPQASSTTTAQAQSAQSQSQSQPQPQATGLTPQEIQLQQQKLRQQQLQQQKFEAAAYHLANATKLMQNSHSYSNLNLNGSSAPNRTGSPPGPASNAGSPGVAVNQKDATTPAQRTVSRAGSEQVAQSPAAATPAGGRVNIGIGSPVNGLGGRVN</sequence>
<feature type="compositionally biased region" description="Low complexity" evidence="1">
    <location>
        <begin position="555"/>
        <end position="581"/>
    </location>
</feature>
<feature type="compositionally biased region" description="Polar residues" evidence="1">
    <location>
        <begin position="659"/>
        <end position="679"/>
    </location>
</feature>